<evidence type="ECO:0000256" key="3">
    <source>
        <dbReference type="ARBA" id="ARBA00009138"/>
    </source>
</evidence>
<feature type="compositionally biased region" description="Pro residues" evidence="7">
    <location>
        <begin position="223"/>
        <end position="237"/>
    </location>
</feature>
<gene>
    <name evidence="9" type="ORF">AJ79_06766</name>
</gene>
<dbReference type="Pfam" id="PF09770">
    <property type="entry name" value="PAT1"/>
    <property type="match status" value="1"/>
</dbReference>
<keyword evidence="6" id="KW-0539">Nucleus</keyword>
<proteinExistence type="inferred from homology"/>
<dbReference type="InterPro" id="IPR019167">
    <property type="entry name" value="PAT1_dom"/>
</dbReference>
<dbReference type="GO" id="GO:0033962">
    <property type="term" value="P:P-body assembly"/>
    <property type="evidence" value="ECO:0007669"/>
    <property type="project" value="TreeGrafter"/>
</dbReference>
<evidence type="ECO:0000256" key="2">
    <source>
        <dbReference type="ARBA" id="ARBA00004201"/>
    </source>
</evidence>
<feature type="region of interest" description="Disordered" evidence="7">
    <location>
        <begin position="1"/>
        <end position="22"/>
    </location>
</feature>
<organism evidence="9 10">
    <name type="scientific">Helicocarpus griseus UAMH5409</name>
    <dbReference type="NCBI Taxonomy" id="1447875"/>
    <lineage>
        <taxon>Eukaryota</taxon>
        <taxon>Fungi</taxon>
        <taxon>Dikarya</taxon>
        <taxon>Ascomycota</taxon>
        <taxon>Pezizomycotina</taxon>
        <taxon>Eurotiomycetes</taxon>
        <taxon>Eurotiomycetidae</taxon>
        <taxon>Onygenales</taxon>
        <taxon>Ajellomycetaceae</taxon>
        <taxon>Helicocarpus</taxon>
    </lineage>
</organism>
<protein>
    <recommendedName>
        <fullName evidence="8">mRNA decay factor PAT1 domain-containing protein</fullName>
    </recommendedName>
</protein>
<accession>A0A2B7X9M4</accession>
<evidence type="ECO:0000313" key="9">
    <source>
        <dbReference type="EMBL" id="PGH05599.1"/>
    </source>
</evidence>
<dbReference type="AlphaFoldDB" id="A0A2B7X9M4"/>
<dbReference type="GO" id="GO:0000290">
    <property type="term" value="P:deadenylation-dependent decapping of nuclear-transcribed mRNA"/>
    <property type="evidence" value="ECO:0007669"/>
    <property type="project" value="InterPro"/>
</dbReference>
<dbReference type="PANTHER" id="PTHR21551">
    <property type="entry name" value="TOPOISOMERASE II-ASSOCIATED PROTEIN PAT1"/>
    <property type="match status" value="1"/>
</dbReference>
<dbReference type="STRING" id="1447875.A0A2B7X9M4"/>
<feature type="region of interest" description="Disordered" evidence="7">
    <location>
        <begin position="62"/>
        <end position="82"/>
    </location>
</feature>
<feature type="region of interest" description="Disordered" evidence="7">
    <location>
        <begin position="150"/>
        <end position="248"/>
    </location>
</feature>
<evidence type="ECO:0000256" key="7">
    <source>
        <dbReference type="SAM" id="MobiDB-lite"/>
    </source>
</evidence>
<evidence type="ECO:0000256" key="6">
    <source>
        <dbReference type="ARBA" id="ARBA00023242"/>
    </source>
</evidence>
<comment type="subcellular location">
    <subcellularLocation>
        <location evidence="2">Cytoplasm</location>
        <location evidence="2">P-body</location>
    </subcellularLocation>
    <subcellularLocation>
        <location evidence="1">Nucleus</location>
    </subcellularLocation>
</comment>
<evidence type="ECO:0000256" key="4">
    <source>
        <dbReference type="ARBA" id="ARBA00022490"/>
    </source>
</evidence>
<dbReference type="GO" id="GO:0003723">
    <property type="term" value="F:RNA binding"/>
    <property type="evidence" value="ECO:0007669"/>
    <property type="project" value="UniProtKB-KW"/>
</dbReference>
<evidence type="ECO:0000313" key="10">
    <source>
        <dbReference type="Proteomes" id="UP000223968"/>
    </source>
</evidence>
<dbReference type="InterPro" id="IPR039900">
    <property type="entry name" value="Pat1-like"/>
</dbReference>
<dbReference type="OrthoDB" id="74835at2759"/>
<evidence type="ECO:0000256" key="1">
    <source>
        <dbReference type="ARBA" id="ARBA00004123"/>
    </source>
</evidence>
<feature type="domain" description="mRNA decay factor PAT1" evidence="8">
    <location>
        <begin position="1"/>
        <end position="832"/>
    </location>
</feature>
<feature type="region of interest" description="Disordered" evidence="7">
    <location>
        <begin position="269"/>
        <end position="337"/>
    </location>
</feature>
<feature type="region of interest" description="Disordered" evidence="7">
    <location>
        <begin position="102"/>
        <end position="138"/>
    </location>
</feature>
<feature type="region of interest" description="Disordered" evidence="7">
    <location>
        <begin position="495"/>
        <end position="531"/>
    </location>
</feature>
<dbReference type="PANTHER" id="PTHR21551:SF0">
    <property type="entry name" value="PROTEIN ASSOCIATED WITH TOPO II RELATED-1, ISOFORM A"/>
    <property type="match status" value="1"/>
</dbReference>
<dbReference type="EMBL" id="PDNB01000124">
    <property type="protein sequence ID" value="PGH05599.1"/>
    <property type="molecule type" value="Genomic_DNA"/>
</dbReference>
<feature type="compositionally biased region" description="Pro residues" evidence="7">
    <location>
        <begin position="283"/>
        <end position="299"/>
    </location>
</feature>
<dbReference type="Proteomes" id="UP000223968">
    <property type="component" value="Unassembled WGS sequence"/>
</dbReference>
<keyword evidence="5" id="KW-0694">RNA-binding</keyword>
<feature type="compositionally biased region" description="Pro residues" evidence="7">
    <location>
        <begin position="114"/>
        <end position="124"/>
    </location>
</feature>
<sequence length="835" mass="92712">MSFFGFDTTLPKDRPSGHQTRGIFEAPDPFAEVARAAAQDDDAIDFEDTYDGLGDQLDEDQDAFNDDTFGGGEEIEGPVGKDFDFYGKTAQMSNVLDEEQMLYKLKHPPKEPTPKSPAPAPAPSKPKRTGYELYQDPGYIPEITAKSSVWGTSVGQSSKAEDSTQARKTVSPAKKILSLEEVEAQMLAESKKPQPAEQHPPPPQPSAAPQFPGAVPQVAAPLSMPPYDRPILPPDGIPPMSLQEFPPLDQHQQYAQLGKDALAAQGFQRQQPHPHMEAMVPRPGMPPQPMHHPSRPPPNASLQQRPMRPVQPHHPKSQAPMGPPGPLPTTSGMPPNLMHMTEEQRKAYLIEDAKRAKRNHKIFLLSKGNGLMTPQDKNFITRIQLQQLVSATGNVADPESDSSLNEDFYYQVYSQIRGAPRQHPRQPLGHFAQTYLFQTGGRSAGGMGRRQFYTGDNHMQRMQQQVQRAVEAAKLRPKNKQLIIEGSLGKISFSNAKTPKPLLNIKRPDSSDGQKAANQKKGHHTALSASDRKSILNNIEGVYSTLMQMEDHERHMPPPPDENDPESVERHMEWRQKMQALNQKLWSDMKVLEPIVPGSSTPHPFIAFLSYPKGKKAIPRIFRHIDQEQRVTILTMIIVHLDSLDVVQRAQLHPGESQPPLAVREEIDLFSHAVMPSLLGYVNEAPINIITGLLGVVIGQTHVQTVAKTRVGLGVLTMLLSRAELVKEAGTVTDEEWKTWTELYNNFFDRLEPVYGDIFPGTINSGDDMYVWQFLAAVGIGASPEQQQRLVIAVKDRVMETVAQSKTLPADMASQRLGNVNLFMRAIGLDVELLG</sequence>
<evidence type="ECO:0000256" key="5">
    <source>
        <dbReference type="ARBA" id="ARBA00022884"/>
    </source>
</evidence>
<comment type="similarity">
    <text evidence="3">Belongs to the PAT1 family.</text>
</comment>
<dbReference type="GO" id="GO:0005634">
    <property type="term" value="C:nucleus"/>
    <property type="evidence" value="ECO:0007669"/>
    <property type="project" value="UniProtKB-SubCell"/>
</dbReference>
<dbReference type="GO" id="GO:0000932">
    <property type="term" value="C:P-body"/>
    <property type="evidence" value="ECO:0007669"/>
    <property type="project" value="UniProtKB-SubCell"/>
</dbReference>
<keyword evidence="10" id="KW-1185">Reference proteome</keyword>
<evidence type="ECO:0000259" key="8">
    <source>
        <dbReference type="Pfam" id="PF09770"/>
    </source>
</evidence>
<comment type="caution">
    <text evidence="9">The sequence shown here is derived from an EMBL/GenBank/DDBJ whole genome shotgun (WGS) entry which is preliminary data.</text>
</comment>
<name>A0A2B7X9M4_9EURO</name>
<reference evidence="9 10" key="1">
    <citation type="submission" date="2017-10" db="EMBL/GenBank/DDBJ databases">
        <title>Comparative genomics in systemic dimorphic fungi from Ajellomycetaceae.</title>
        <authorList>
            <person name="Munoz J.F."/>
            <person name="Mcewen J.G."/>
            <person name="Clay O.K."/>
            <person name="Cuomo C.A."/>
        </authorList>
    </citation>
    <scope>NUCLEOTIDE SEQUENCE [LARGE SCALE GENOMIC DNA]</scope>
    <source>
        <strain evidence="9 10">UAMH5409</strain>
    </source>
</reference>
<keyword evidence="4" id="KW-0963">Cytoplasm</keyword>